<proteinExistence type="predicted"/>
<evidence type="ECO:0000313" key="3">
    <source>
        <dbReference type="Proteomes" id="UP000177324"/>
    </source>
</evidence>
<protein>
    <submittedName>
        <fullName evidence="2">Uncharacterized protein</fullName>
    </submittedName>
</protein>
<dbReference type="AlphaFoldDB" id="A0A1G1VJF0"/>
<gene>
    <name evidence="2" type="ORF">A2784_01070</name>
</gene>
<dbReference type="Proteomes" id="UP000177324">
    <property type="component" value="Unassembled WGS sequence"/>
</dbReference>
<keyword evidence="1" id="KW-0472">Membrane</keyword>
<keyword evidence="1" id="KW-0812">Transmembrane</keyword>
<reference evidence="2 3" key="1">
    <citation type="journal article" date="2016" name="Nat. Commun.">
        <title>Thousands of microbial genomes shed light on interconnected biogeochemical processes in an aquifer system.</title>
        <authorList>
            <person name="Anantharaman K."/>
            <person name="Brown C.T."/>
            <person name="Hug L.A."/>
            <person name="Sharon I."/>
            <person name="Castelle C.J."/>
            <person name="Probst A.J."/>
            <person name="Thomas B.C."/>
            <person name="Singh A."/>
            <person name="Wilkins M.J."/>
            <person name="Karaoz U."/>
            <person name="Brodie E.L."/>
            <person name="Williams K.H."/>
            <person name="Hubbard S.S."/>
            <person name="Banfield J.F."/>
        </authorList>
    </citation>
    <scope>NUCLEOTIDE SEQUENCE [LARGE SCALE GENOMIC DNA]</scope>
</reference>
<feature type="transmembrane region" description="Helical" evidence="1">
    <location>
        <begin position="33"/>
        <end position="52"/>
    </location>
</feature>
<keyword evidence="1" id="KW-1133">Transmembrane helix</keyword>
<dbReference type="EMBL" id="MHCH01000064">
    <property type="protein sequence ID" value="OGY15548.1"/>
    <property type="molecule type" value="Genomic_DNA"/>
</dbReference>
<evidence type="ECO:0000256" key="1">
    <source>
        <dbReference type="SAM" id="Phobius"/>
    </source>
</evidence>
<evidence type="ECO:0000313" key="2">
    <source>
        <dbReference type="EMBL" id="OGY15548.1"/>
    </source>
</evidence>
<name>A0A1G1VJF0_9BACT</name>
<comment type="caution">
    <text evidence="2">The sequence shown here is derived from an EMBL/GenBank/DDBJ whole genome shotgun (WGS) entry which is preliminary data.</text>
</comment>
<sequence>MTQEEVGEEPIANPGLITRIKALTWPQIRRSPYFLGSLLGLLVLSLSWILWYPGRSPFPQPTLLPTPLPTVPPPARSPSPWATDSAILLTQSALASLSVQIDQTDMAETDLAPPLLDLNVSFE</sequence>
<organism evidence="2 3">
    <name type="scientific">Candidatus Chisholmbacteria bacterium RIFCSPHIGHO2_01_FULL_48_12</name>
    <dbReference type="NCBI Taxonomy" id="1797589"/>
    <lineage>
        <taxon>Bacteria</taxon>
        <taxon>Candidatus Chisholmiibacteriota</taxon>
    </lineage>
</organism>
<accession>A0A1G1VJF0</accession>